<dbReference type="GO" id="GO:0016757">
    <property type="term" value="F:glycosyltransferase activity"/>
    <property type="evidence" value="ECO:0007669"/>
    <property type="project" value="UniProtKB-ARBA"/>
</dbReference>
<dbReference type="InterPro" id="IPR028098">
    <property type="entry name" value="Glyco_trans_4-like_N"/>
</dbReference>
<dbReference type="PANTHER" id="PTHR45947">
    <property type="entry name" value="SULFOQUINOVOSYL TRANSFERASE SQD2"/>
    <property type="match status" value="1"/>
</dbReference>
<dbReference type="STRING" id="1747903.ASR47_101566"/>
<reference evidence="2 3" key="1">
    <citation type="submission" date="2016-04" db="EMBL/GenBank/DDBJ databases">
        <title>Draft genome sequence of Janthinobacterium psychrotolerans sp. nov., isolated from freshwater sediments in Denmark.</title>
        <authorList>
            <person name="Gong X."/>
            <person name="Skrivergaard S."/>
            <person name="Korsgaard B.S."/>
            <person name="Schreiber L."/>
            <person name="Marshall I.P."/>
            <person name="Finster K."/>
            <person name="Schramm A."/>
        </authorList>
    </citation>
    <scope>NUCLEOTIDE SEQUENCE [LARGE SCALE GENOMIC DNA]</scope>
    <source>
        <strain evidence="2 3">S3-2</strain>
    </source>
</reference>
<dbReference type="Proteomes" id="UP000092713">
    <property type="component" value="Unassembled WGS sequence"/>
</dbReference>
<accession>A0A1A7C3L0</accession>
<dbReference type="Pfam" id="PF13692">
    <property type="entry name" value="Glyco_trans_1_4"/>
    <property type="match status" value="1"/>
</dbReference>
<sequence length="403" mass="45808">MKIVHVEDFIHPDAGYQVNLLSRLQQIDGQEVSIVTGELDKMPDWLTGFFGIDRIEERDARFKKETGVPIHRVPLHGFYSGRAIMHFWRLFRTVAKEKPDVVFVHGEDTLTGMLFIILSRWLPYPIILDCHMLEMASLNRFRKYFRWLYKRIITPIILSRNIPLIRVVDSDFVEKCLGIPLSHTDLLSFGTDTLHFSPNPENRRAKRAELGLSQDAFVVLYAGKLDEQKGGAFLSSALCEKLTAPNERELQFLIVGNSVGTYGEQVEKNFAASDNVIKRLPTQRYFDLAGFYQAADLVVFPKQCSMSFFEAQSCGCPILFEANEINTQRAQFGNAITFTGGDISDFRQKLMGLVALEQEALDAYGINARKFIIDNYDFVPIARQFTAVLERALVASTAKSQRT</sequence>
<dbReference type="AlphaFoldDB" id="A0A1A7C3L0"/>
<dbReference type="Pfam" id="PF13579">
    <property type="entry name" value="Glyco_trans_4_4"/>
    <property type="match status" value="1"/>
</dbReference>
<feature type="domain" description="Glycosyltransferase subfamily 4-like N-terminal" evidence="1">
    <location>
        <begin position="19"/>
        <end position="152"/>
    </location>
</feature>
<comment type="caution">
    <text evidence="2">The sequence shown here is derived from an EMBL/GenBank/DDBJ whole genome shotgun (WGS) entry which is preliminary data.</text>
</comment>
<name>A0A1A7C3L0_9BURK</name>
<evidence type="ECO:0000313" key="2">
    <source>
        <dbReference type="EMBL" id="OBV40307.1"/>
    </source>
</evidence>
<dbReference type="InterPro" id="IPR050194">
    <property type="entry name" value="Glycosyltransferase_grp1"/>
</dbReference>
<dbReference type="SUPFAM" id="SSF53756">
    <property type="entry name" value="UDP-Glycosyltransferase/glycogen phosphorylase"/>
    <property type="match status" value="1"/>
</dbReference>
<dbReference type="CDD" id="cd03801">
    <property type="entry name" value="GT4_PimA-like"/>
    <property type="match status" value="1"/>
</dbReference>
<evidence type="ECO:0000259" key="1">
    <source>
        <dbReference type="Pfam" id="PF13579"/>
    </source>
</evidence>
<keyword evidence="3" id="KW-1185">Reference proteome</keyword>
<dbReference type="OrthoDB" id="9802525at2"/>
<dbReference type="PATRIC" id="fig|1747903.4.peg.3938"/>
<keyword evidence="2" id="KW-0808">Transferase</keyword>
<evidence type="ECO:0000313" key="3">
    <source>
        <dbReference type="Proteomes" id="UP000092713"/>
    </source>
</evidence>
<dbReference type="Gene3D" id="3.40.50.2000">
    <property type="entry name" value="Glycogen Phosphorylase B"/>
    <property type="match status" value="2"/>
</dbReference>
<dbReference type="EMBL" id="LOCQ01000048">
    <property type="protein sequence ID" value="OBV40307.1"/>
    <property type="molecule type" value="Genomic_DNA"/>
</dbReference>
<gene>
    <name evidence="2" type="ORF">ASR47_101566</name>
</gene>
<proteinExistence type="predicted"/>
<dbReference type="PANTHER" id="PTHR45947:SF3">
    <property type="entry name" value="SULFOQUINOVOSYL TRANSFERASE SQD2"/>
    <property type="match status" value="1"/>
</dbReference>
<dbReference type="RefSeq" id="WP_065307070.1">
    <property type="nucleotide sequence ID" value="NZ_LOCQ01000048.1"/>
</dbReference>
<organism evidence="2 3">
    <name type="scientific">Janthinobacterium psychrotolerans</name>
    <dbReference type="NCBI Taxonomy" id="1747903"/>
    <lineage>
        <taxon>Bacteria</taxon>
        <taxon>Pseudomonadati</taxon>
        <taxon>Pseudomonadota</taxon>
        <taxon>Betaproteobacteria</taxon>
        <taxon>Burkholderiales</taxon>
        <taxon>Oxalobacteraceae</taxon>
        <taxon>Janthinobacterium</taxon>
    </lineage>
</organism>
<protein>
    <submittedName>
        <fullName evidence="2">Glycosyltransferase involved in cell wall bisynthesis</fullName>
    </submittedName>
</protein>